<dbReference type="Gene3D" id="3.60.10.10">
    <property type="entry name" value="Endonuclease/exonuclease/phosphatase"/>
    <property type="match status" value="1"/>
</dbReference>
<dbReference type="InterPro" id="IPR036691">
    <property type="entry name" value="Endo/exonu/phosph_ase_sf"/>
</dbReference>
<accession>A0A803PD95</accession>
<reference evidence="1" key="2">
    <citation type="submission" date="2021-03" db="UniProtKB">
        <authorList>
            <consortium name="EnsemblPlants"/>
        </authorList>
    </citation>
    <scope>IDENTIFICATION</scope>
</reference>
<name>A0A803PD95_CANSA</name>
<reference evidence="1" key="1">
    <citation type="submission" date="2018-11" db="EMBL/GenBank/DDBJ databases">
        <authorList>
            <person name="Grassa J C."/>
        </authorList>
    </citation>
    <scope>NUCLEOTIDE SEQUENCE [LARGE SCALE GENOMIC DNA]</scope>
</reference>
<dbReference type="AlphaFoldDB" id="A0A803PD95"/>
<dbReference type="EnsemblPlants" id="evm.model.04.1480">
    <property type="protein sequence ID" value="cds.evm.model.04.1480"/>
    <property type="gene ID" value="evm.TU.04.1480"/>
</dbReference>
<keyword evidence="2" id="KW-1185">Reference proteome</keyword>
<evidence type="ECO:0000313" key="2">
    <source>
        <dbReference type="Proteomes" id="UP000596661"/>
    </source>
</evidence>
<sequence length="664" mass="76441">MAKKKRAIQKPFRFIDSDPPSIQYGADGENSSKQFTDCLEHVEDPQFTNGKISYQDAKLLYLEPMIQDGRKIARVGLNKMVKSVPLWICLPDLGLQYWGTKFLIAIVSTIGKSIIVDTITKERTMVKFARVLVEMDITDLPPRTVQFLNEHDRLVDQNVEYEWLPIKCKNCGGYGHGMADCRNEEKVEWVKKAKNTIEKKEEKATEAKTEVSLEKHALITTISENKVTNSKIANSSSGNEANKSSTWQTPKKTVARRLNMRNGMKDTMQEAETSQQDKLKNAYEALQGQPREDFKGGFCTTFVYGSNSLEERKDLWKGLCNLKLHVKPWLILGDFNSVFYYSNRSGVKQVSKKEIEDSNNWLALGLVDWLSSSGSHFTWTNNQDGQEIICSRIDHVFKNEDWLDAFPNSSATFQWETTLDHCSCVVSSTQPQNIGVKKIRFFNFWSYHARFKETVMDNWTLPVRSAGLKAIYLKLMRLKHTLKRFNRDSIGDVDANFHKAKEHYQETRAVAQAHPKDPGFQKEKSDASKDYNFKAGMFHNFLVQRSKLDWLRKGDENNAYFHKEIKAVLFSIPTSKSPGLDGFGFGFYKALWPEIGQEEKVCLPKKYGGLGFREGPLWNKAVLAKYIWAIMEKHDLLWVKWVNSIYLKGADFLDYNRQQDTGWY</sequence>
<dbReference type="Gramene" id="evm.model.04.1480">
    <property type="protein sequence ID" value="cds.evm.model.04.1480"/>
    <property type="gene ID" value="evm.TU.04.1480"/>
</dbReference>
<evidence type="ECO:0000313" key="1">
    <source>
        <dbReference type="EnsemblPlants" id="cds.evm.model.04.1480"/>
    </source>
</evidence>
<dbReference type="EMBL" id="UZAU01000390">
    <property type="status" value="NOT_ANNOTATED_CDS"/>
    <property type="molecule type" value="Genomic_DNA"/>
</dbReference>
<evidence type="ECO:0008006" key="3">
    <source>
        <dbReference type="Google" id="ProtNLM"/>
    </source>
</evidence>
<dbReference type="PANTHER" id="PTHR31286">
    <property type="entry name" value="GLYCINE-RICH CELL WALL STRUCTURAL PROTEIN 1.8-LIKE"/>
    <property type="match status" value="1"/>
</dbReference>
<dbReference type="PANTHER" id="PTHR31286:SF165">
    <property type="entry name" value="DUF4283 DOMAIN-CONTAINING PROTEIN"/>
    <property type="match status" value="1"/>
</dbReference>
<protein>
    <recommendedName>
        <fullName evidence="3">DUF4283 domain-containing protein</fullName>
    </recommendedName>
</protein>
<proteinExistence type="predicted"/>
<dbReference type="Proteomes" id="UP000596661">
    <property type="component" value="Chromosome 4"/>
</dbReference>
<dbReference type="InterPro" id="IPR040256">
    <property type="entry name" value="At4g02000-like"/>
</dbReference>
<dbReference type="SUPFAM" id="SSF56219">
    <property type="entry name" value="DNase I-like"/>
    <property type="match status" value="1"/>
</dbReference>
<organism evidence="1 2">
    <name type="scientific">Cannabis sativa</name>
    <name type="common">Hemp</name>
    <name type="synonym">Marijuana</name>
    <dbReference type="NCBI Taxonomy" id="3483"/>
    <lineage>
        <taxon>Eukaryota</taxon>
        <taxon>Viridiplantae</taxon>
        <taxon>Streptophyta</taxon>
        <taxon>Embryophyta</taxon>
        <taxon>Tracheophyta</taxon>
        <taxon>Spermatophyta</taxon>
        <taxon>Magnoliopsida</taxon>
        <taxon>eudicotyledons</taxon>
        <taxon>Gunneridae</taxon>
        <taxon>Pentapetalae</taxon>
        <taxon>rosids</taxon>
        <taxon>fabids</taxon>
        <taxon>Rosales</taxon>
        <taxon>Cannabaceae</taxon>
        <taxon>Cannabis</taxon>
    </lineage>
</organism>